<accession>A0ABN9TH22</accession>
<evidence type="ECO:0000313" key="6">
    <source>
        <dbReference type="Proteomes" id="UP001189429"/>
    </source>
</evidence>
<evidence type="ECO:0000313" key="5">
    <source>
        <dbReference type="EMBL" id="CAK0845163.1"/>
    </source>
</evidence>
<evidence type="ECO:0000256" key="1">
    <source>
        <dbReference type="ARBA" id="ARBA00004370"/>
    </source>
</evidence>
<organism evidence="5 6">
    <name type="scientific">Prorocentrum cordatum</name>
    <dbReference type="NCBI Taxonomy" id="2364126"/>
    <lineage>
        <taxon>Eukaryota</taxon>
        <taxon>Sar</taxon>
        <taxon>Alveolata</taxon>
        <taxon>Dinophyceae</taxon>
        <taxon>Prorocentrales</taxon>
        <taxon>Prorocentraceae</taxon>
        <taxon>Prorocentrum</taxon>
    </lineage>
</organism>
<protein>
    <recommendedName>
        <fullName evidence="4">VASt domain-containing protein</fullName>
    </recommendedName>
</protein>
<evidence type="ECO:0000256" key="2">
    <source>
        <dbReference type="ARBA" id="ARBA00023136"/>
    </source>
</evidence>
<keyword evidence="2" id="KW-0472">Membrane</keyword>
<evidence type="ECO:0000259" key="4">
    <source>
        <dbReference type="PROSITE" id="PS51778"/>
    </source>
</evidence>
<keyword evidence="6" id="KW-1185">Reference proteome</keyword>
<dbReference type="EMBL" id="CAUYUJ010014719">
    <property type="protein sequence ID" value="CAK0845163.1"/>
    <property type="molecule type" value="Genomic_DNA"/>
</dbReference>
<evidence type="ECO:0000256" key="3">
    <source>
        <dbReference type="SAM" id="MobiDB-lite"/>
    </source>
</evidence>
<comment type="caution">
    <text evidence="5">The sequence shown here is derived from an EMBL/GenBank/DDBJ whole genome shotgun (WGS) entry which is preliminary data.</text>
</comment>
<dbReference type="PROSITE" id="PS51778">
    <property type="entry name" value="VAST"/>
    <property type="match status" value="1"/>
</dbReference>
<sequence length="372" mass="41418">MSGVQMTSPRCGVDFYQSDWLWGDGHALLHCRRRLWQCGFAVQERSEEPGADDSGPPALVVEALLPEFPLGPEAEALLADEWRASLVEELMEAAGCSELEVGPWLPDAEPAEDGAGGPRRRSREVHARVQCPPSAFSPTSTRLSPLRSSVRVCVSVVREGVDDVRSIRFSSCWQLHDVPYGGCFRVHDAHTLEPAEGGVRFAKTVRVAFLEPTALRSMIERSTVERAKALGPTLVEIMNQRASGGPSTRVVEVWELQRRRTLFHDTWEAPFLPHDGQLQLRWVGADYQRHAWTPGTLAQEDCAGSSTPPLVAPEGWAALDAAWSVVECPGQEPEGWQYAVDFYRGGDLWGSQPALCHCRRRLWRREFALQSR</sequence>
<reference evidence="5" key="1">
    <citation type="submission" date="2023-10" db="EMBL/GenBank/DDBJ databases">
        <authorList>
            <person name="Chen Y."/>
            <person name="Shah S."/>
            <person name="Dougan E. K."/>
            <person name="Thang M."/>
            <person name="Chan C."/>
        </authorList>
    </citation>
    <scope>NUCLEOTIDE SEQUENCE [LARGE SCALE GENOMIC DNA]</scope>
</reference>
<dbReference type="Pfam" id="PF16016">
    <property type="entry name" value="VASt"/>
    <property type="match status" value="1"/>
</dbReference>
<feature type="domain" description="VASt" evidence="4">
    <location>
        <begin position="56"/>
        <end position="242"/>
    </location>
</feature>
<dbReference type="Proteomes" id="UP001189429">
    <property type="component" value="Unassembled WGS sequence"/>
</dbReference>
<feature type="region of interest" description="Disordered" evidence="3">
    <location>
        <begin position="102"/>
        <end position="128"/>
    </location>
</feature>
<comment type="subcellular location">
    <subcellularLocation>
        <location evidence="1">Membrane</location>
    </subcellularLocation>
</comment>
<dbReference type="InterPro" id="IPR031968">
    <property type="entry name" value="VASt"/>
</dbReference>
<gene>
    <name evidence="5" type="ORF">PCOR1329_LOCUS39039</name>
</gene>
<name>A0ABN9TH22_9DINO</name>
<proteinExistence type="predicted"/>